<accession>A0A1S2YF95</accession>
<dbReference type="InterPro" id="IPR052650">
    <property type="entry name" value="Zinc_finger_CCCH"/>
</dbReference>
<keyword evidence="2 4" id="KW-0863">Zinc-finger</keyword>
<dbReference type="PANTHER" id="PTHR36886:SF8">
    <property type="entry name" value="ZINC FINGER CCCH DOMAIN-CONTAINING PROTEIN 38"/>
    <property type="match status" value="1"/>
</dbReference>
<feature type="domain" description="C3H1-type" evidence="6">
    <location>
        <begin position="267"/>
        <end position="293"/>
    </location>
</feature>
<feature type="region of interest" description="Disordered" evidence="5">
    <location>
        <begin position="95"/>
        <end position="143"/>
    </location>
</feature>
<feature type="compositionally biased region" description="Polar residues" evidence="5">
    <location>
        <begin position="21"/>
        <end position="32"/>
    </location>
</feature>
<protein>
    <submittedName>
        <fullName evidence="8">Zinc finger CCCH domain-containing protein 55 isoform X1</fullName>
    </submittedName>
</protein>
<keyword evidence="1 4" id="KW-0479">Metal-binding</keyword>
<feature type="region of interest" description="Disordered" evidence="5">
    <location>
        <begin position="1"/>
        <end position="68"/>
    </location>
</feature>
<name>A0A1S2YF95_CICAR</name>
<sequence length="816" mass="90714">MSGSCRKLSSKWDSGDESEFASESVTNSNNSRRPYLASNDMIKPRMEFLSKEPFSGGRGSNRDDVRNEDYRVFDATIAQGTDGSYDMDISPGFEEWKNRKHGQSAKDDYGSAMSRRSRSHSRSPPRGFKYSAVDERNRTRAGRTAQPCRDFAVGNCRRGSHCHFLHHDNQSYEDSRESRHRQDGPRYSNSRESGDYSLASQRSNEACINFAKGRCRTGESCKYVHHGNSDGFDNKVSADESSRQREIDRRRSDNSFKQGGQHYPNHSGNTPCKFFAFGNCRNGKDCRFSHDRQAFTSPIGRLRDDRSRSNQGEDQVLGRPKISDSVIPNGRPRDDRWGSDGSMADVGKVWDGPKQNDLVAVSDTAKMVEDNKNGIIGAAEPGFIAWPMSDRRDHSFDKNIVHNESPFSIDKKEGNCSKAENATDNILISQSVGGGIWPGDETMSPDWNYGARSSSHVNDEHGQNKQQVAPGQGLIQNSQNISASQVVGQSQTTVSIVTPRARIIESIQNQEHSTEKNYIVEPNTMNASLSQISSRNTPTQNVVSKEQLAQLSCLSASLAHILGTDQKLPQLHSTSNSYDAKDTLFGSKIEGSGDPVSLTFIKPDPAIGLKQYDTMCDSMGPKNTNASVVPPTFSPIKIPKNAVEIPPQLSNLGQSFDDSRKTAISEEPHVKNEHLFHLQLCENIKVQNETSKIVAEEKPSSQSENKITKENSPLGNMDQNVGPEDAKKTKDAKGTRAFKISLVELIKELLKPTWKDGKITKEDYKAIVKKVTDKVTGTVQRVHIPQTQEKIDRYLSVSKPKLIKLVQAYVEKAQKA</sequence>
<dbReference type="PaxDb" id="3827-XP_004503947.1"/>
<dbReference type="Gene3D" id="3.30.1370.210">
    <property type="match status" value="1"/>
</dbReference>
<dbReference type="SMART" id="SM00356">
    <property type="entry name" value="ZnF_C3H1"/>
    <property type="match status" value="3"/>
</dbReference>
<dbReference type="Proteomes" id="UP000087171">
    <property type="component" value="Chromosome Ca6"/>
</dbReference>
<feature type="zinc finger region" description="C3H1-type" evidence="4">
    <location>
        <begin position="201"/>
        <end position="229"/>
    </location>
</feature>
<feature type="zinc finger region" description="C3H1-type" evidence="4">
    <location>
        <begin position="142"/>
        <end position="169"/>
    </location>
</feature>
<dbReference type="PANTHER" id="PTHR36886">
    <property type="entry name" value="PROTEIN FRIGIDA-ESSENTIAL 1"/>
    <property type="match status" value="1"/>
</dbReference>
<evidence type="ECO:0000256" key="2">
    <source>
        <dbReference type="ARBA" id="ARBA00022771"/>
    </source>
</evidence>
<organism evidence="7 8">
    <name type="scientific">Cicer arietinum</name>
    <name type="common">Chickpea</name>
    <name type="synonym">Garbanzo</name>
    <dbReference type="NCBI Taxonomy" id="3827"/>
    <lineage>
        <taxon>Eukaryota</taxon>
        <taxon>Viridiplantae</taxon>
        <taxon>Streptophyta</taxon>
        <taxon>Embryophyta</taxon>
        <taxon>Tracheophyta</taxon>
        <taxon>Spermatophyta</taxon>
        <taxon>Magnoliopsida</taxon>
        <taxon>eudicotyledons</taxon>
        <taxon>Gunneridae</taxon>
        <taxon>Pentapetalae</taxon>
        <taxon>rosids</taxon>
        <taxon>fabids</taxon>
        <taxon>Fabales</taxon>
        <taxon>Fabaceae</taxon>
        <taxon>Papilionoideae</taxon>
        <taxon>50 kb inversion clade</taxon>
        <taxon>NPAAA clade</taxon>
        <taxon>Hologalegina</taxon>
        <taxon>IRL clade</taxon>
        <taxon>Cicereae</taxon>
        <taxon>Cicer</taxon>
    </lineage>
</organism>
<evidence type="ECO:0000256" key="3">
    <source>
        <dbReference type="ARBA" id="ARBA00022833"/>
    </source>
</evidence>
<feature type="compositionally biased region" description="Basic and acidic residues" evidence="5">
    <location>
        <begin position="232"/>
        <end position="254"/>
    </location>
</feature>
<feature type="region of interest" description="Disordered" evidence="5">
    <location>
        <begin position="170"/>
        <end position="198"/>
    </location>
</feature>
<dbReference type="GeneID" id="101494194"/>
<dbReference type="eggNOG" id="ENOG502QQ0W">
    <property type="taxonomic scope" value="Eukaryota"/>
</dbReference>
<dbReference type="SUPFAM" id="SSF90229">
    <property type="entry name" value="CCCH zinc finger"/>
    <property type="match status" value="1"/>
</dbReference>
<dbReference type="STRING" id="3827.A0A1S2YF95"/>
<feature type="compositionally biased region" description="Basic and acidic residues" evidence="5">
    <location>
        <begin position="170"/>
        <end position="184"/>
    </location>
</feature>
<feature type="domain" description="C3H1-type" evidence="6">
    <location>
        <begin position="201"/>
        <end position="229"/>
    </location>
</feature>
<evidence type="ECO:0000256" key="4">
    <source>
        <dbReference type="PROSITE-ProRule" id="PRU00723"/>
    </source>
</evidence>
<evidence type="ECO:0000313" key="7">
    <source>
        <dbReference type="Proteomes" id="UP000087171"/>
    </source>
</evidence>
<evidence type="ECO:0000256" key="1">
    <source>
        <dbReference type="ARBA" id="ARBA00022723"/>
    </source>
</evidence>
<dbReference type="Pfam" id="PF14608">
    <property type="entry name" value="zf-CCCH_2"/>
    <property type="match status" value="3"/>
</dbReference>
<keyword evidence="7" id="KW-1185">Reference proteome</keyword>
<gene>
    <name evidence="8" type="primary">LOC101494194</name>
</gene>
<dbReference type="GO" id="GO:0008270">
    <property type="term" value="F:zinc ion binding"/>
    <property type="evidence" value="ECO:0007669"/>
    <property type="project" value="UniProtKB-KW"/>
</dbReference>
<feature type="region of interest" description="Disordered" evidence="5">
    <location>
        <begin position="297"/>
        <end position="352"/>
    </location>
</feature>
<dbReference type="InterPro" id="IPR036855">
    <property type="entry name" value="Znf_CCCH_sf"/>
</dbReference>
<evidence type="ECO:0000313" key="8">
    <source>
        <dbReference type="RefSeq" id="XP_004503948.1"/>
    </source>
</evidence>
<keyword evidence="3 4" id="KW-0862">Zinc</keyword>
<dbReference type="KEGG" id="cam:101494194"/>
<proteinExistence type="predicted"/>
<dbReference type="InterPro" id="IPR000571">
    <property type="entry name" value="Znf_CCCH"/>
</dbReference>
<dbReference type="Gene3D" id="2.30.30.1190">
    <property type="match status" value="1"/>
</dbReference>
<evidence type="ECO:0000259" key="6">
    <source>
        <dbReference type="PROSITE" id="PS50103"/>
    </source>
</evidence>
<feature type="compositionally biased region" description="Polar residues" evidence="5">
    <location>
        <begin position="700"/>
        <end position="719"/>
    </location>
</feature>
<reference evidence="8" key="2">
    <citation type="submission" date="2025-08" db="UniProtKB">
        <authorList>
            <consortium name="RefSeq"/>
        </authorList>
    </citation>
    <scope>IDENTIFICATION</scope>
    <source>
        <tissue evidence="8">Etiolated seedlings</tissue>
    </source>
</reference>
<feature type="region of interest" description="Disordered" evidence="5">
    <location>
        <begin position="694"/>
        <end position="732"/>
    </location>
</feature>
<dbReference type="AlphaFoldDB" id="A0A1S2YF95"/>
<dbReference type="PROSITE" id="PS50103">
    <property type="entry name" value="ZF_C3H1"/>
    <property type="match status" value="3"/>
</dbReference>
<dbReference type="OrthoDB" id="411372at2759"/>
<feature type="region of interest" description="Disordered" evidence="5">
    <location>
        <begin position="232"/>
        <end position="268"/>
    </location>
</feature>
<reference evidence="7" key="1">
    <citation type="journal article" date="2013" name="Nat. Biotechnol.">
        <title>Draft genome sequence of chickpea (Cicer arietinum) provides a resource for trait improvement.</title>
        <authorList>
            <person name="Varshney R.K."/>
            <person name="Song C."/>
            <person name="Saxena R.K."/>
            <person name="Azam S."/>
            <person name="Yu S."/>
            <person name="Sharpe A.G."/>
            <person name="Cannon S."/>
            <person name="Baek J."/>
            <person name="Rosen B.D."/>
            <person name="Tar'an B."/>
            <person name="Millan T."/>
            <person name="Zhang X."/>
            <person name="Ramsay L.D."/>
            <person name="Iwata A."/>
            <person name="Wang Y."/>
            <person name="Nelson W."/>
            <person name="Farmer A.D."/>
            <person name="Gaur P.M."/>
            <person name="Soderlund C."/>
            <person name="Penmetsa R.V."/>
            <person name="Xu C."/>
            <person name="Bharti A.K."/>
            <person name="He W."/>
            <person name="Winter P."/>
            <person name="Zhao S."/>
            <person name="Hane J.K."/>
            <person name="Carrasquilla-Garcia N."/>
            <person name="Condie J.A."/>
            <person name="Upadhyaya H.D."/>
            <person name="Luo M.C."/>
            <person name="Thudi M."/>
            <person name="Gowda C.L."/>
            <person name="Singh N.P."/>
            <person name="Lichtenzveig J."/>
            <person name="Gali K.K."/>
            <person name="Rubio J."/>
            <person name="Nadarajan N."/>
            <person name="Dolezel J."/>
            <person name="Bansal K.C."/>
            <person name="Xu X."/>
            <person name="Edwards D."/>
            <person name="Zhang G."/>
            <person name="Kahl G."/>
            <person name="Gil J."/>
            <person name="Singh K.B."/>
            <person name="Datta S.K."/>
            <person name="Jackson S.A."/>
            <person name="Wang J."/>
            <person name="Cook D.R."/>
        </authorList>
    </citation>
    <scope>NUCLEOTIDE SEQUENCE [LARGE SCALE GENOMIC DNA]</scope>
    <source>
        <strain evidence="7">cv. CDC Frontier</strain>
    </source>
</reference>
<feature type="domain" description="C3H1-type" evidence="6">
    <location>
        <begin position="142"/>
        <end position="169"/>
    </location>
</feature>
<evidence type="ECO:0000256" key="5">
    <source>
        <dbReference type="SAM" id="MobiDB-lite"/>
    </source>
</evidence>
<feature type="zinc finger region" description="C3H1-type" evidence="4">
    <location>
        <begin position="267"/>
        <end position="293"/>
    </location>
</feature>
<dbReference type="RefSeq" id="XP_004503948.1">
    <property type="nucleotide sequence ID" value="XM_004503891.3"/>
</dbReference>